<sequence length="121" mass="13024">MEKLNNQGIQLNATFIDQIVTLQRQGRESEATALLQKQAMAELEKQIKDQEDKVDGLKGAWKSLKDYVSSAFKTMGDAQMGPGAGVSIGNKPDTQPGPGDKTARRGGKAAEGAREAAERYS</sequence>
<feature type="region of interest" description="Disordered" evidence="2">
    <location>
        <begin position="76"/>
        <end position="121"/>
    </location>
</feature>
<reference evidence="3 4" key="1">
    <citation type="journal article" date="2019" name="Antimicrob. Agents Chemother.">
        <title>Applying Rapid Whole Genome Sequencing to Predict Phenotypic Antimicrobial Susceptibility Testing Results Among Carbapenem-Resistant Klebsiella pneumoniae Clinical Isolates.</title>
        <authorList>
            <person name="Tamma P.D."/>
            <person name="Fan Y."/>
            <person name="Bergman Y."/>
            <person name="Pertea G."/>
            <person name="Kazmi A."/>
            <person name="Lewis S."/>
            <person name="Carroll K.C."/>
            <person name="Schatz M.C."/>
            <person name="Timp W."/>
            <person name="Simner P.J."/>
        </authorList>
    </citation>
    <scope>NUCLEOTIDE SEQUENCE [LARGE SCALE GENOMIC DNA]</scope>
    <source>
        <strain evidence="3 4">KLPN_33</strain>
    </source>
</reference>
<name>A0A3P2EGW7_KLEPN</name>
<keyword evidence="1" id="KW-0175">Coiled coil</keyword>
<evidence type="ECO:0000313" key="4">
    <source>
        <dbReference type="Proteomes" id="UP000272440"/>
    </source>
</evidence>
<organism evidence="3 4">
    <name type="scientific">Klebsiella pneumoniae</name>
    <dbReference type="NCBI Taxonomy" id="573"/>
    <lineage>
        <taxon>Bacteria</taxon>
        <taxon>Pseudomonadati</taxon>
        <taxon>Pseudomonadota</taxon>
        <taxon>Gammaproteobacteria</taxon>
        <taxon>Enterobacterales</taxon>
        <taxon>Enterobacteriaceae</taxon>
        <taxon>Klebsiella/Raoultella group</taxon>
        <taxon>Klebsiella</taxon>
        <taxon>Klebsiella pneumoniae complex</taxon>
    </lineage>
</organism>
<evidence type="ECO:0000313" key="3">
    <source>
        <dbReference type="EMBL" id="RRE43215.1"/>
    </source>
</evidence>
<proteinExistence type="predicted"/>
<feature type="coiled-coil region" evidence="1">
    <location>
        <begin position="33"/>
        <end position="60"/>
    </location>
</feature>
<gene>
    <name evidence="3" type="ORF">EAO28_03740</name>
</gene>
<feature type="compositionally biased region" description="Basic and acidic residues" evidence="2">
    <location>
        <begin position="111"/>
        <end position="121"/>
    </location>
</feature>
<dbReference type="EMBL" id="RCZY01000002">
    <property type="protein sequence ID" value="RRE43215.1"/>
    <property type="molecule type" value="Genomic_DNA"/>
</dbReference>
<comment type="caution">
    <text evidence="3">The sequence shown here is derived from an EMBL/GenBank/DDBJ whole genome shotgun (WGS) entry which is preliminary data.</text>
</comment>
<evidence type="ECO:0000256" key="1">
    <source>
        <dbReference type="SAM" id="Coils"/>
    </source>
</evidence>
<accession>A0A3P2EGW7</accession>
<dbReference type="Proteomes" id="UP000272440">
    <property type="component" value="Unassembled WGS sequence"/>
</dbReference>
<dbReference type="AlphaFoldDB" id="A0A3P2EGW7"/>
<protein>
    <submittedName>
        <fullName evidence="3">Uncharacterized protein</fullName>
    </submittedName>
</protein>
<evidence type="ECO:0000256" key="2">
    <source>
        <dbReference type="SAM" id="MobiDB-lite"/>
    </source>
</evidence>